<proteinExistence type="predicted"/>
<reference evidence="2 3" key="1">
    <citation type="journal article" date="2024" name="bioRxiv">
        <title>A reference genome for Trichogramma kaykai: A tiny desert-dwelling parasitoid wasp with competing sex-ratio distorters.</title>
        <authorList>
            <person name="Culotta J."/>
            <person name="Lindsey A.R."/>
        </authorList>
    </citation>
    <scope>NUCLEOTIDE SEQUENCE [LARGE SCALE GENOMIC DNA]</scope>
    <source>
        <strain evidence="2 3">KSX58</strain>
    </source>
</reference>
<feature type="region of interest" description="Disordered" evidence="1">
    <location>
        <begin position="64"/>
        <end position="159"/>
    </location>
</feature>
<feature type="compositionally biased region" description="Basic and acidic residues" evidence="1">
    <location>
        <begin position="121"/>
        <end position="151"/>
    </location>
</feature>
<sequence>MTRVEYASYIWGFALELDVSYTESQLVAKIASHFDWDIRYTVRTQEIKSQTKFFDLLSFKDADAPRQRNNSYTNNNSRNRHENANGLSAKGRDEDSKQSAPANNNKPWQASKSGFSKYQHKRPDVNAIRVEKNKTGKEKVDKEPPKNEDQLQRQQPQAP</sequence>
<keyword evidence="3" id="KW-1185">Reference proteome</keyword>
<organism evidence="2 3">
    <name type="scientific">Trichogramma kaykai</name>
    <dbReference type="NCBI Taxonomy" id="54128"/>
    <lineage>
        <taxon>Eukaryota</taxon>
        <taxon>Metazoa</taxon>
        <taxon>Ecdysozoa</taxon>
        <taxon>Arthropoda</taxon>
        <taxon>Hexapoda</taxon>
        <taxon>Insecta</taxon>
        <taxon>Pterygota</taxon>
        <taxon>Neoptera</taxon>
        <taxon>Endopterygota</taxon>
        <taxon>Hymenoptera</taxon>
        <taxon>Apocrita</taxon>
        <taxon>Proctotrupomorpha</taxon>
        <taxon>Chalcidoidea</taxon>
        <taxon>Trichogrammatidae</taxon>
        <taxon>Trichogramma</taxon>
    </lineage>
</organism>
<feature type="compositionally biased region" description="Polar residues" evidence="1">
    <location>
        <begin position="98"/>
        <end position="116"/>
    </location>
</feature>
<dbReference type="Proteomes" id="UP001627154">
    <property type="component" value="Unassembled WGS sequence"/>
</dbReference>
<evidence type="ECO:0000313" key="2">
    <source>
        <dbReference type="EMBL" id="KAL3400663.1"/>
    </source>
</evidence>
<name>A0ABD2X6Z4_9HYME</name>
<comment type="caution">
    <text evidence="2">The sequence shown here is derived from an EMBL/GenBank/DDBJ whole genome shotgun (WGS) entry which is preliminary data.</text>
</comment>
<evidence type="ECO:0000256" key="1">
    <source>
        <dbReference type="SAM" id="MobiDB-lite"/>
    </source>
</evidence>
<gene>
    <name evidence="2" type="ORF">TKK_005822</name>
</gene>
<accession>A0ABD2X6Z4</accession>
<feature type="compositionally biased region" description="Low complexity" evidence="1">
    <location>
        <begin position="67"/>
        <end position="77"/>
    </location>
</feature>
<dbReference type="EMBL" id="JBJJXI010000050">
    <property type="protein sequence ID" value="KAL3400663.1"/>
    <property type="molecule type" value="Genomic_DNA"/>
</dbReference>
<protein>
    <submittedName>
        <fullName evidence="2">Uncharacterized protein</fullName>
    </submittedName>
</protein>
<dbReference type="AlphaFoldDB" id="A0ABD2X6Z4"/>
<evidence type="ECO:0000313" key="3">
    <source>
        <dbReference type="Proteomes" id="UP001627154"/>
    </source>
</evidence>